<accession>A0A8J7W446</accession>
<feature type="domain" description="EamA" evidence="7">
    <location>
        <begin position="4"/>
        <end position="138"/>
    </location>
</feature>
<organism evidence="8 9">
    <name type="scientific">Sinanaerobacter chloroacetimidivorans</name>
    <dbReference type="NCBI Taxonomy" id="2818044"/>
    <lineage>
        <taxon>Bacteria</taxon>
        <taxon>Bacillati</taxon>
        <taxon>Bacillota</taxon>
        <taxon>Clostridia</taxon>
        <taxon>Peptostreptococcales</taxon>
        <taxon>Anaerovoracaceae</taxon>
        <taxon>Sinanaerobacter</taxon>
    </lineage>
</organism>
<evidence type="ECO:0000313" key="8">
    <source>
        <dbReference type="EMBL" id="MBR0598993.1"/>
    </source>
</evidence>
<feature type="transmembrane region" description="Helical" evidence="6">
    <location>
        <begin position="149"/>
        <end position="167"/>
    </location>
</feature>
<evidence type="ECO:0000256" key="5">
    <source>
        <dbReference type="ARBA" id="ARBA00023136"/>
    </source>
</evidence>
<keyword evidence="3 6" id="KW-0812">Transmembrane</keyword>
<reference evidence="8" key="1">
    <citation type="submission" date="2021-04" db="EMBL/GenBank/DDBJ databases">
        <title>Sinoanaerobacter chloroacetimidivorans sp. nov., an obligate anaerobic bacterium isolated from anaerobic sludge.</title>
        <authorList>
            <person name="Bao Y."/>
        </authorList>
    </citation>
    <scope>NUCLEOTIDE SEQUENCE</scope>
    <source>
        <strain evidence="8">BAD-6</strain>
    </source>
</reference>
<proteinExistence type="inferred from homology"/>
<feature type="transmembrane region" description="Helical" evidence="6">
    <location>
        <begin position="70"/>
        <end position="88"/>
    </location>
</feature>
<evidence type="ECO:0000256" key="6">
    <source>
        <dbReference type="SAM" id="Phobius"/>
    </source>
</evidence>
<dbReference type="Pfam" id="PF00892">
    <property type="entry name" value="EamA"/>
    <property type="match status" value="2"/>
</dbReference>
<keyword evidence="4 6" id="KW-1133">Transmembrane helix</keyword>
<feature type="transmembrane region" description="Helical" evidence="6">
    <location>
        <begin position="94"/>
        <end position="115"/>
    </location>
</feature>
<dbReference type="Proteomes" id="UP000675664">
    <property type="component" value="Unassembled WGS sequence"/>
</dbReference>
<feature type="transmembrane region" description="Helical" evidence="6">
    <location>
        <begin position="215"/>
        <end position="234"/>
    </location>
</feature>
<protein>
    <submittedName>
        <fullName evidence="8">DMT family transporter</fullName>
    </submittedName>
</protein>
<feature type="transmembrane region" description="Helical" evidence="6">
    <location>
        <begin position="241"/>
        <end position="262"/>
    </location>
</feature>
<evidence type="ECO:0000256" key="2">
    <source>
        <dbReference type="ARBA" id="ARBA00007362"/>
    </source>
</evidence>
<comment type="subcellular location">
    <subcellularLocation>
        <location evidence="1">Membrane</location>
        <topology evidence="1">Multi-pass membrane protein</topology>
    </subcellularLocation>
</comment>
<dbReference type="PANTHER" id="PTHR32322">
    <property type="entry name" value="INNER MEMBRANE TRANSPORTER"/>
    <property type="match status" value="1"/>
</dbReference>
<dbReference type="SUPFAM" id="SSF103481">
    <property type="entry name" value="Multidrug resistance efflux transporter EmrE"/>
    <property type="match status" value="2"/>
</dbReference>
<dbReference type="GO" id="GO:0016020">
    <property type="term" value="C:membrane"/>
    <property type="evidence" value="ECO:0007669"/>
    <property type="project" value="UniProtKB-SubCell"/>
</dbReference>
<evidence type="ECO:0000313" key="9">
    <source>
        <dbReference type="Proteomes" id="UP000675664"/>
    </source>
</evidence>
<dbReference type="InterPro" id="IPR037185">
    <property type="entry name" value="EmrE-like"/>
</dbReference>
<dbReference type="RefSeq" id="WP_227019119.1">
    <property type="nucleotide sequence ID" value="NZ_JAGSND010000009.1"/>
</dbReference>
<dbReference type="PANTHER" id="PTHR32322:SF2">
    <property type="entry name" value="EAMA DOMAIN-CONTAINING PROTEIN"/>
    <property type="match status" value="1"/>
</dbReference>
<evidence type="ECO:0000256" key="1">
    <source>
        <dbReference type="ARBA" id="ARBA00004141"/>
    </source>
</evidence>
<evidence type="ECO:0000256" key="3">
    <source>
        <dbReference type="ARBA" id="ARBA00022692"/>
    </source>
</evidence>
<dbReference type="InterPro" id="IPR050638">
    <property type="entry name" value="AA-Vitamin_Transporters"/>
</dbReference>
<dbReference type="EMBL" id="JAGSND010000009">
    <property type="protein sequence ID" value="MBR0598993.1"/>
    <property type="molecule type" value="Genomic_DNA"/>
</dbReference>
<feature type="transmembrane region" description="Helical" evidence="6">
    <location>
        <begin position="179"/>
        <end position="200"/>
    </location>
</feature>
<evidence type="ECO:0000259" key="7">
    <source>
        <dbReference type="Pfam" id="PF00892"/>
    </source>
</evidence>
<name>A0A8J7W446_9FIRM</name>
<gene>
    <name evidence="8" type="ORF">KCX82_13975</name>
</gene>
<feature type="transmembrane region" description="Helical" evidence="6">
    <location>
        <begin position="31"/>
        <end position="50"/>
    </location>
</feature>
<reference evidence="8" key="2">
    <citation type="submission" date="2021-04" db="EMBL/GenBank/DDBJ databases">
        <authorList>
            <person name="Liu J."/>
        </authorList>
    </citation>
    <scope>NUCLEOTIDE SEQUENCE</scope>
    <source>
        <strain evidence="8">BAD-6</strain>
    </source>
</reference>
<keyword evidence="5 6" id="KW-0472">Membrane</keyword>
<keyword evidence="9" id="KW-1185">Reference proteome</keyword>
<feature type="domain" description="EamA" evidence="7">
    <location>
        <begin position="150"/>
        <end position="284"/>
    </location>
</feature>
<dbReference type="Gene3D" id="1.10.3730.20">
    <property type="match status" value="1"/>
</dbReference>
<sequence length="312" mass="34411">MKKVIAYILISAILFSTMEVALKTAGNHLDPLQLTFLRFLIGGVFLFPFALKEIKKLGTVFTKKDYTHMLLMGIVCICISMVFFQLGVDHSNASTAAVIFCINPMFTMLFAHFLTEEKMNRKKLIALGIGILGILFMVNPFHLSPGNTLMGASFSVLSALFFGLYSAMGRTSVRRLGGLTQTSISFIMGSVVMLPVLILFDRPIFSGITVNHLPMLFYISIMITGIGYLLYFLAMGESDAATASVVFFVKPGLAPIFAVIALGEVIEINGFIGIALIFVSSYINLREQKKKNGKIEKEIEVKEGFNEEINPK</sequence>
<feature type="transmembrane region" description="Helical" evidence="6">
    <location>
        <begin position="268"/>
        <end position="285"/>
    </location>
</feature>
<evidence type="ECO:0000256" key="4">
    <source>
        <dbReference type="ARBA" id="ARBA00022989"/>
    </source>
</evidence>
<feature type="transmembrane region" description="Helical" evidence="6">
    <location>
        <begin position="124"/>
        <end position="143"/>
    </location>
</feature>
<comment type="caution">
    <text evidence="8">The sequence shown here is derived from an EMBL/GenBank/DDBJ whole genome shotgun (WGS) entry which is preliminary data.</text>
</comment>
<dbReference type="InterPro" id="IPR000620">
    <property type="entry name" value="EamA_dom"/>
</dbReference>
<dbReference type="AlphaFoldDB" id="A0A8J7W446"/>
<comment type="similarity">
    <text evidence="2">Belongs to the EamA transporter family.</text>
</comment>